<dbReference type="GO" id="GO:0005886">
    <property type="term" value="C:plasma membrane"/>
    <property type="evidence" value="ECO:0007669"/>
    <property type="project" value="UniProtKB-SubCell"/>
</dbReference>
<name>H2YHM9_CIOSA</name>
<dbReference type="Gene3D" id="4.10.400.10">
    <property type="entry name" value="Low-density Lipoprotein Receptor"/>
    <property type="match status" value="7"/>
</dbReference>
<dbReference type="PRINTS" id="PR00261">
    <property type="entry name" value="LDLRECEPTOR"/>
</dbReference>
<dbReference type="SUPFAM" id="SSF57424">
    <property type="entry name" value="LDL receptor-like module"/>
    <property type="match status" value="8"/>
</dbReference>
<dbReference type="Pfam" id="PF15902">
    <property type="entry name" value="Sortilin-Vps10"/>
    <property type="match status" value="1"/>
</dbReference>
<dbReference type="GeneTree" id="ENSGT01030000234563"/>
<feature type="disulfide bond" evidence="15">
    <location>
        <begin position="1339"/>
        <end position="1354"/>
    </location>
</feature>
<feature type="disulfide bond" evidence="15">
    <location>
        <begin position="1231"/>
        <end position="1246"/>
    </location>
</feature>
<dbReference type="GO" id="GO:0006892">
    <property type="term" value="P:post-Golgi vesicle-mediated transport"/>
    <property type="evidence" value="ECO:0007669"/>
    <property type="project" value="TreeGrafter"/>
</dbReference>
<dbReference type="InterPro" id="IPR031777">
    <property type="entry name" value="Sortilin_C"/>
</dbReference>
<keyword evidence="10" id="KW-0256">Endoplasmic reticulum</keyword>
<evidence type="ECO:0000256" key="5">
    <source>
        <dbReference type="ARBA" id="ARBA00022536"/>
    </source>
</evidence>
<dbReference type="PROSITE" id="PS50068">
    <property type="entry name" value="LDLRA_2"/>
    <property type="match status" value="8"/>
</dbReference>
<evidence type="ECO:0000256" key="14">
    <source>
        <dbReference type="ARBA" id="ARBA00023180"/>
    </source>
</evidence>
<feature type="disulfide bond" evidence="15">
    <location>
        <begin position="1063"/>
        <end position="1081"/>
    </location>
</feature>
<evidence type="ECO:0000256" key="13">
    <source>
        <dbReference type="ARBA" id="ARBA00023170"/>
    </source>
</evidence>
<evidence type="ECO:0000256" key="8">
    <source>
        <dbReference type="ARBA" id="ARBA00022737"/>
    </source>
</evidence>
<feature type="disulfide bond" evidence="15">
    <location>
        <begin position="1148"/>
        <end position="1166"/>
    </location>
</feature>
<feature type="disulfide bond" evidence="15">
    <location>
        <begin position="1023"/>
        <end position="1041"/>
    </location>
</feature>
<feature type="disulfide bond" evidence="15">
    <location>
        <begin position="1016"/>
        <end position="1028"/>
    </location>
</feature>
<dbReference type="InterPro" id="IPR011042">
    <property type="entry name" value="6-blade_b-propeller_TolB-like"/>
</dbReference>
<sequence length="1354" mass="151245">NPHLRQLVVHWAGLNSSTIVVLTKDRASGSVTTSNLYFSYDYGATFIRKIASFATAALHARISDFVHAFHETDRYIFIDLHTPSLYTTTDSGRSFSHVTSLPFTPNSLSIHRTKPWIVLGHDKTDPNKNLYKSNDFGSSWVRIQTRVEKFEWGSQSGGYPGDSLYVQRKELDGSLTILKSETYFQHDVTEQVLISNVVDFILMNSSMFAVRQNAGLWGHVTLFNIPPIELWVALTRQSRFSRANFPNSQPIQQFYVVDAADSQIMLCASHGPGVTHIYISEPNGVDFSLSLENVTYFNPDGPHTTFSLYATKRFVDVHKVSGMRSIFIANVMTQSSIPGEVYNASSMRSVITFDKGGYWEHVAPPDYDAFGHKINCSIRDGCSLHLTQKFHHAYPSTRSNPIFTLPSAPGFIIAQGNVGKNIVTDPALYFSSSAGKQWNQILSGLWYFVWGDHGGVIAAVIQFERTNLLWYSVNQGQTWETHQFYNESIRVYGLMTEPGETSTTFTLFGSENTYGHSWVIIQVDLRKVLRLKCTDDDYKTWSPSDEKGVTCLMGSQNVYKRRRQHAYCYNGRDYDRPTTTHHCQCTRFDFECDVGFHVPTSWGMFCVPDPSSPFDVPPTCSIGKMYNRTKGYRKLAGDVCVGGPAANHYAPDLVPCPVEEESSFMLLSTTRGLVRFDIQSNESSTLNNEVPAMKAFDFDYPSNCVYWGNHLCELLQTLVVTTPSATHTILQTASTNISAVSVDWLSRNIYWCDGHVHLTDMEGKYLRVLHNMHCMHRQTDMVIDPTHGLIYTACGPQAGRNAVIYKMRMDGSNITTLLSTSHRSNVKAMKLYLPEDKLYWVQGSTVYSAFLDGSRVRAVAHTLGFTGNYGIDIFKNNLYWLEGSSGINYRDKYALDRTHVLIQYPAYGVLIRSFKIFTRQSQSGVPHVCSNHKCSQLCTAAPTPTSSTLVPDGAEVCTCPSNQKFVNGSCQATDKKCLSSEMLCSNDRCVMKVWRCDGEDDCGDGSDERDCPARDCTSNEFECSNRHCIPSYWHCDHDNDCHDNSDEVGCQYTTCNNATQFQCANGKCKNNAWVCDGDNDCGDWSDEQNCVNSTQPSSVCDSNYHSWAGHCFPRLWVCDGDVDCVGGSDESNCTRHNSTCYNSHQRACDSGQCVYTWWFCDGSPDCLDGSDEHGCTSAHTTPCTTTNSSPSDKYEPEFSHSTHHPHFDPKCGSAHLPCRTSGACYSLLWRCDGVDDCGDDSDEFDCNTTSSVQPSHHLPCFSDLLQFRCGNGICIFRFYKCDGDNDCGDWSDERGCPGANMSSLPTVTPPTASPMQCFDGYTYCGEGGTRTCILDRFVCDGDNDCGNNADEANC</sequence>
<dbReference type="Ensembl" id="ENSCSAVT00000004896.1">
    <property type="protein sequence ID" value="ENSCSAVP00000004828.1"/>
    <property type="gene ID" value="ENSCSAVG00000002878.1"/>
</dbReference>
<evidence type="ECO:0000256" key="4">
    <source>
        <dbReference type="ARBA" id="ARBA00022475"/>
    </source>
</evidence>
<dbReference type="Gene3D" id="2.120.10.30">
    <property type="entry name" value="TolB, C-terminal domain"/>
    <property type="match status" value="1"/>
</dbReference>
<dbReference type="eggNOG" id="KOG1215">
    <property type="taxonomic scope" value="Eukaryota"/>
</dbReference>
<keyword evidence="7" id="KW-0732">Signal</keyword>
<feature type="disulfide bond" evidence="15">
    <location>
        <begin position="1035"/>
        <end position="1050"/>
    </location>
</feature>
<keyword evidence="14" id="KW-0325">Glycoprotein</keyword>
<comment type="subcellular location">
    <subcellularLocation>
        <location evidence="2">Cell membrane</location>
        <topology evidence="2">Single-pass type I membrane protein</topology>
    </subcellularLocation>
    <subcellularLocation>
        <location evidence="3">Endoplasmic reticulum membrane</location>
        <topology evidence="3">Single-pass membrane protein</topology>
    </subcellularLocation>
    <subcellularLocation>
        <location evidence="1">Endosome</location>
    </subcellularLocation>
</comment>
<feature type="disulfide bond" evidence="15">
    <location>
        <begin position="1281"/>
        <end position="1296"/>
    </location>
</feature>
<feature type="disulfide bond" evidence="15">
    <location>
        <begin position="996"/>
        <end position="1011"/>
    </location>
</feature>
<feature type="disulfide bond" evidence="15">
    <location>
        <begin position="977"/>
        <end position="989"/>
    </location>
</feature>
<proteinExistence type="predicted"/>
<dbReference type="Gene3D" id="4.10.1220.10">
    <property type="entry name" value="EGF-type module"/>
    <property type="match status" value="1"/>
</dbReference>
<dbReference type="Gene3D" id="2.10.70.80">
    <property type="match status" value="1"/>
</dbReference>
<dbReference type="PROSITE" id="PS01209">
    <property type="entry name" value="LDLRA_1"/>
    <property type="match status" value="3"/>
</dbReference>
<evidence type="ECO:0000256" key="7">
    <source>
        <dbReference type="ARBA" id="ARBA00022729"/>
    </source>
</evidence>
<keyword evidence="6" id="KW-0254">Endocytosis</keyword>
<dbReference type="PANTHER" id="PTHR12106:SF27">
    <property type="entry name" value="SORTILIN-RELATED RECEPTOR"/>
    <property type="match status" value="1"/>
</dbReference>
<accession>H2YHM9</accession>
<evidence type="ECO:0000313" key="17">
    <source>
        <dbReference type="Ensembl" id="ENSCSAVP00000004828.1"/>
    </source>
</evidence>
<dbReference type="SMART" id="SM00602">
    <property type="entry name" value="VPS10"/>
    <property type="match status" value="1"/>
</dbReference>
<evidence type="ECO:0000256" key="2">
    <source>
        <dbReference type="ARBA" id="ARBA00004251"/>
    </source>
</evidence>
<dbReference type="InterPro" id="IPR002172">
    <property type="entry name" value="LDrepeatLR_classA_rpt"/>
</dbReference>
<feature type="disulfide bond" evidence="15">
    <location>
        <begin position="1269"/>
        <end position="1287"/>
    </location>
</feature>
<evidence type="ECO:0000256" key="12">
    <source>
        <dbReference type="ARBA" id="ARBA00023157"/>
    </source>
</evidence>
<evidence type="ECO:0000256" key="9">
    <source>
        <dbReference type="ARBA" id="ARBA00022753"/>
    </source>
</evidence>
<dbReference type="GO" id="GO:0005794">
    <property type="term" value="C:Golgi apparatus"/>
    <property type="evidence" value="ECO:0007669"/>
    <property type="project" value="TreeGrafter"/>
</dbReference>
<evidence type="ECO:0000256" key="6">
    <source>
        <dbReference type="ARBA" id="ARBA00022583"/>
    </source>
</evidence>
<evidence type="ECO:0000259" key="16">
    <source>
        <dbReference type="SMART" id="SM00602"/>
    </source>
</evidence>
<reference evidence="18" key="1">
    <citation type="submission" date="2003-08" db="EMBL/GenBank/DDBJ databases">
        <authorList>
            <person name="Birren B."/>
            <person name="Nusbaum C."/>
            <person name="Abebe A."/>
            <person name="Abouelleil A."/>
            <person name="Adekoya E."/>
            <person name="Ait-zahra M."/>
            <person name="Allen N."/>
            <person name="Allen T."/>
            <person name="An P."/>
            <person name="Anderson M."/>
            <person name="Anderson S."/>
            <person name="Arachchi H."/>
            <person name="Armbruster J."/>
            <person name="Bachantsang P."/>
            <person name="Baldwin J."/>
            <person name="Barry A."/>
            <person name="Bayul T."/>
            <person name="Blitshsteyn B."/>
            <person name="Bloom T."/>
            <person name="Blye J."/>
            <person name="Boguslavskiy L."/>
            <person name="Borowsky M."/>
            <person name="Boukhgalter B."/>
            <person name="Brunache A."/>
            <person name="Butler J."/>
            <person name="Calixte N."/>
            <person name="Calvo S."/>
            <person name="Camarata J."/>
            <person name="Campo K."/>
            <person name="Chang J."/>
            <person name="Cheshatsang Y."/>
            <person name="Citroen M."/>
            <person name="Collymore A."/>
            <person name="Considine T."/>
            <person name="Cook A."/>
            <person name="Cooke P."/>
            <person name="Corum B."/>
            <person name="Cuomo C."/>
            <person name="David R."/>
            <person name="Dawoe T."/>
            <person name="Degray S."/>
            <person name="Dodge S."/>
            <person name="Dooley K."/>
            <person name="Dorje P."/>
            <person name="Dorjee K."/>
            <person name="Dorris L."/>
            <person name="Duffey N."/>
            <person name="Dupes A."/>
            <person name="Elkins T."/>
            <person name="Engels R."/>
            <person name="Erickson J."/>
            <person name="Farina A."/>
            <person name="Faro S."/>
            <person name="Ferreira P."/>
            <person name="Fischer H."/>
            <person name="Fitzgerald M."/>
            <person name="Foley K."/>
            <person name="Gage D."/>
            <person name="Galagan J."/>
            <person name="Gearin G."/>
            <person name="Gnerre S."/>
            <person name="Gnirke A."/>
            <person name="Goyette A."/>
            <person name="Graham J."/>
            <person name="Grandbois E."/>
            <person name="Gyaltsen K."/>
            <person name="Hafez N."/>
            <person name="Hagopian D."/>
            <person name="Hagos B."/>
            <person name="Hall J."/>
            <person name="Hatcher B."/>
            <person name="Heller A."/>
            <person name="Higgins H."/>
            <person name="Honan T."/>
            <person name="Horn A."/>
            <person name="Houde N."/>
            <person name="Hughes L."/>
            <person name="Hulme W."/>
            <person name="Husby E."/>
            <person name="Iliev I."/>
            <person name="Jaffe D."/>
            <person name="Jones C."/>
            <person name="Kamal M."/>
            <person name="Kamat A."/>
            <person name="Kamvysselis M."/>
            <person name="Karlsson E."/>
            <person name="Kells C."/>
            <person name="Kieu A."/>
            <person name="Kisner P."/>
            <person name="Kodira C."/>
            <person name="Kulbokas E."/>
            <person name="Labutti K."/>
            <person name="Lama D."/>
            <person name="Landers T."/>
            <person name="Leger J."/>
            <person name="Levine S."/>
            <person name="Lewis D."/>
            <person name="Lewis T."/>
            <person name="Lindblad-toh K."/>
            <person name="Liu X."/>
            <person name="Lokyitsang T."/>
            <person name="Lokyitsang Y."/>
            <person name="Lucien O."/>
            <person name="Lui A."/>
            <person name="Ma L.J."/>
            <person name="Mabbitt R."/>
            <person name="Macdonald J."/>
            <person name="Maclean C."/>
            <person name="Major J."/>
            <person name="Manning J."/>
            <person name="Marabella R."/>
            <person name="Maru K."/>
            <person name="Matthews C."/>
            <person name="Mauceli E."/>
            <person name="Mccarthy M."/>
            <person name="Mcdonough S."/>
            <person name="Mcghee T."/>
            <person name="Meldrim J."/>
            <person name="Meneus L."/>
            <person name="Mesirov J."/>
            <person name="Mihalev A."/>
            <person name="Mihova T."/>
            <person name="Mikkelsen T."/>
            <person name="Mlenga V."/>
            <person name="Moru K."/>
            <person name="Mozes J."/>
            <person name="Mulrain L."/>
            <person name="Munson G."/>
            <person name="Naylor J."/>
            <person name="Newes C."/>
            <person name="Nguyen C."/>
            <person name="Nguyen N."/>
            <person name="Nguyen T."/>
            <person name="Nicol R."/>
            <person name="Nielsen C."/>
            <person name="Nizzari M."/>
            <person name="Norbu C."/>
            <person name="Norbu N."/>
            <person name="O'donnell P."/>
            <person name="Okoawo O."/>
            <person name="O'leary S."/>
            <person name="Omotosho B."/>
            <person name="O'neill K."/>
            <person name="Osman S."/>
            <person name="Parker S."/>
            <person name="Perrin D."/>
            <person name="Phunkhang P."/>
            <person name="Piqani B."/>
            <person name="Purcell S."/>
            <person name="Rachupka T."/>
            <person name="Ramasamy U."/>
            <person name="Rameau R."/>
            <person name="Ray V."/>
            <person name="Raymond C."/>
            <person name="Retta R."/>
            <person name="Richardson S."/>
            <person name="Rise C."/>
            <person name="Rodriguez J."/>
            <person name="Rogers J."/>
            <person name="Rogov P."/>
            <person name="Rutman M."/>
            <person name="Schupbach R."/>
            <person name="Seaman C."/>
            <person name="Settipalli S."/>
            <person name="Sharpe T."/>
            <person name="Sheridan J."/>
            <person name="Sherpa N."/>
            <person name="Shi J."/>
            <person name="Smirnov S."/>
            <person name="Smith C."/>
            <person name="Sougnez C."/>
            <person name="Spencer B."/>
            <person name="Stalker J."/>
            <person name="Stange-thomann N."/>
            <person name="Stavropoulos S."/>
            <person name="Stetson K."/>
            <person name="Stone C."/>
            <person name="Stone S."/>
            <person name="Stubbs M."/>
            <person name="Talamas J."/>
            <person name="Tchuinga P."/>
            <person name="Tenzing P."/>
            <person name="Tesfaye S."/>
            <person name="Theodore J."/>
            <person name="Thoulutsang Y."/>
            <person name="Topham K."/>
            <person name="Towey S."/>
            <person name="Tsamla T."/>
            <person name="Tsomo N."/>
            <person name="Vallee D."/>
            <person name="Vassiliev H."/>
            <person name="Venkataraman V."/>
            <person name="Vinson J."/>
            <person name="Vo A."/>
            <person name="Wade C."/>
            <person name="Wang S."/>
            <person name="Wangchuk T."/>
            <person name="Wangdi T."/>
            <person name="Whittaker C."/>
            <person name="Wilkinson J."/>
            <person name="Wu Y."/>
            <person name="Wyman D."/>
            <person name="Yadav S."/>
            <person name="Yang S."/>
            <person name="Yang X."/>
            <person name="Yeager S."/>
            <person name="Yee E."/>
            <person name="Young G."/>
            <person name="Zainoun J."/>
            <person name="Zembeck L."/>
            <person name="Zimmer A."/>
            <person name="Zody M."/>
            <person name="Lander E."/>
        </authorList>
    </citation>
    <scope>NUCLEOTIDE SEQUENCE [LARGE SCALE GENOMIC DNA]</scope>
</reference>
<dbReference type="InterPro" id="IPR036055">
    <property type="entry name" value="LDL_receptor-like_sf"/>
</dbReference>
<reference evidence="17" key="3">
    <citation type="submission" date="2025-09" db="UniProtKB">
        <authorList>
            <consortium name="Ensembl"/>
        </authorList>
    </citation>
    <scope>IDENTIFICATION</scope>
</reference>
<dbReference type="Pfam" id="PF15901">
    <property type="entry name" value="Sortilin_C"/>
    <property type="match status" value="1"/>
</dbReference>
<dbReference type="InterPro" id="IPR000033">
    <property type="entry name" value="LDLR_classB_rpt"/>
</dbReference>
<feature type="disulfide bond" evidence="15">
    <location>
        <begin position="1118"/>
        <end position="1133"/>
    </location>
</feature>
<reference evidence="17" key="2">
    <citation type="submission" date="2025-08" db="UniProtKB">
        <authorList>
            <consortium name="Ensembl"/>
        </authorList>
    </citation>
    <scope>IDENTIFICATION</scope>
</reference>
<dbReference type="PANTHER" id="PTHR12106">
    <property type="entry name" value="SORTILIN RELATED"/>
    <property type="match status" value="1"/>
</dbReference>
<feature type="disulfide bond" evidence="15">
    <location>
        <begin position="984"/>
        <end position="1002"/>
    </location>
</feature>
<comment type="caution">
    <text evidence="15">Lacks conserved residue(s) required for the propagation of feature annotation.</text>
</comment>
<evidence type="ECO:0000256" key="1">
    <source>
        <dbReference type="ARBA" id="ARBA00004177"/>
    </source>
</evidence>
<dbReference type="SUPFAM" id="SSF110296">
    <property type="entry name" value="Oligoxyloglucan reducing end-specific cellobiohydrolase"/>
    <property type="match status" value="2"/>
</dbReference>
<dbReference type="STRING" id="51511.ENSCSAVP00000004828"/>
<keyword evidence="13" id="KW-0675">Receptor</keyword>
<feature type="domain" description="VPS10" evidence="16">
    <location>
        <begin position="25"/>
        <end position="661"/>
    </location>
</feature>
<dbReference type="InterPro" id="IPR006581">
    <property type="entry name" value="VPS10"/>
</dbReference>
<evidence type="ECO:0000313" key="18">
    <source>
        <dbReference type="Proteomes" id="UP000007875"/>
    </source>
</evidence>
<dbReference type="Gene3D" id="2.130.10.10">
    <property type="entry name" value="YVTN repeat-like/Quinoprotein amine dehydrogenase"/>
    <property type="match status" value="1"/>
</dbReference>
<dbReference type="SUPFAM" id="SSF63825">
    <property type="entry name" value="YWTD domain"/>
    <property type="match status" value="1"/>
</dbReference>
<evidence type="ECO:0000256" key="3">
    <source>
        <dbReference type="ARBA" id="ARBA00004389"/>
    </source>
</evidence>
<evidence type="ECO:0000256" key="11">
    <source>
        <dbReference type="ARBA" id="ARBA00023136"/>
    </source>
</evidence>
<organism evidence="17 18">
    <name type="scientific">Ciona savignyi</name>
    <name type="common">Pacific transparent sea squirt</name>
    <dbReference type="NCBI Taxonomy" id="51511"/>
    <lineage>
        <taxon>Eukaryota</taxon>
        <taxon>Metazoa</taxon>
        <taxon>Chordata</taxon>
        <taxon>Tunicata</taxon>
        <taxon>Ascidiacea</taxon>
        <taxon>Phlebobranchia</taxon>
        <taxon>Cionidae</taxon>
        <taxon>Ciona</taxon>
    </lineage>
</organism>
<evidence type="ECO:0000256" key="15">
    <source>
        <dbReference type="PROSITE-ProRule" id="PRU00124"/>
    </source>
</evidence>
<keyword evidence="11" id="KW-0472">Membrane</keyword>
<dbReference type="InterPro" id="IPR015943">
    <property type="entry name" value="WD40/YVTN_repeat-like_dom_sf"/>
</dbReference>
<dbReference type="Proteomes" id="UP000007875">
    <property type="component" value="Unassembled WGS sequence"/>
</dbReference>
<keyword evidence="12 15" id="KW-1015">Disulfide bond</keyword>
<dbReference type="GO" id="GO:0005768">
    <property type="term" value="C:endosome"/>
    <property type="evidence" value="ECO:0007669"/>
    <property type="project" value="UniProtKB-SubCell"/>
</dbReference>
<dbReference type="eggNOG" id="KOG3511">
    <property type="taxonomic scope" value="Eukaryota"/>
</dbReference>
<dbReference type="GO" id="GO:0005789">
    <property type="term" value="C:endoplasmic reticulum membrane"/>
    <property type="evidence" value="ECO:0007669"/>
    <property type="project" value="UniProtKB-SubCell"/>
</dbReference>
<dbReference type="SMART" id="SM00135">
    <property type="entry name" value="LY"/>
    <property type="match status" value="3"/>
</dbReference>
<keyword evidence="5" id="KW-0245">EGF-like domain</keyword>
<evidence type="ECO:0000256" key="10">
    <source>
        <dbReference type="ARBA" id="ARBA00022824"/>
    </source>
</evidence>
<keyword evidence="8" id="KW-0677">Repeat</keyword>
<dbReference type="InterPro" id="IPR023415">
    <property type="entry name" value="LDLR_class-A_CS"/>
</dbReference>
<dbReference type="InterPro" id="IPR050310">
    <property type="entry name" value="VPS10-sortilin"/>
</dbReference>
<dbReference type="InterPro" id="IPR031778">
    <property type="entry name" value="Sortilin_N"/>
</dbReference>
<dbReference type="CDD" id="cd00112">
    <property type="entry name" value="LDLa"/>
    <property type="match status" value="7"/>
</dbReference>
<protein>
    <recommendedName>
        <fullName evidence="16">VPS10 domain-containing protein</fullName>
    </recommendedName>
</protein>
<dbReference type="Pfam" id="PF00057">
    <property type="entry name" value="Ldl_recept_a"/>
    <property type="match status" value="8"/>
</dbReference>
<dbReference type="FunFam" id="3.30.60.270:FF:000002">
    <property type="entry name" value="Sortilin-related receptor isoform A"/>
    <property type="match status" value="1"/>
</dbReference>
<dbReference type="SMART" id="SM00192">
    <property type="entry name" value="LDLa"/>
    <property type="match status" value="8"/>
</dbReference>
<keyword evidence="9" id="KW-0967">Endosome</keyword>
<dbReference type="GO" id="GO:0006897">
    <property type="term" value="P:endocytosis"/>
    <property type="evidence" value="ECO:0007669"/>
    <property type="project" value="UniProtKB-KW"/>
</dbReference>
<dbReference type="FunFam" id="4.10.400.10:FF:000034">
    <property type="entry name" value="Low-density lipoprotein receptor-related protein 2"/>
    <property type="match status" value="1"/>
</dbReference>
<dbReference type="InParanoid" id="H2YHM9"/>
<feature type="disulfide bond" evidence="15">
    <location>
        <begin position="1075"/>
        <end position="1090"/>
    </location>
</feature>
<keyword evidence="18" id="KW-1185">Reference proteome</keyword>
<dbReference type="Gene3D" id="3.30.60.270">
    <property type="match status" value="1"/>
</dbReference>
<keyword evidence="4" id="KW-1003">Cell membrane</keyword>
<feature type="disulfide bond" evidence="15">
    <location>
        <begin position="1160"/>
        <end position="1175"/>
    </location>
</feature>